<keyword evidence="4" id="KW-1185">Reference proteome</keyword>
<dbReference type="EMBL" id="DS028127">
    <property type="protein sequence ID" value="EEY53330.1"/>
    <property type="molecule type" value="Genomic_DNA"/>
</dbReference>
<evidence type="ECO:0008006" key="5">
    <source>
        <dbReference type="Google" id="ProtNLM"/>
    </source>
</evidence>
<feature type="region of interest" description="Disordered" evidence="1">
    <location>
        <begin position="250"/>
        <end position="269"/>
    </location>
</feature>
<protein>
    <recommendedName>
        <fullName evidence="5">SWIM-type domain-containing protein</fullName>
    </recommendedName>
</protein>
<dbReference type="OrthoDB" id="129543at2759"/>
<sequence>MFTRMEIAFAYARLFTVCRAKCDLLLATLVLSELAVKKTETLGEAEYAQWLRDDYLTDPWDLWFYTASDTAGVLPNQNPIESHNRTIKATAVIHLRAATGHVLAGTLPKILVECAMDIGSEPIRPYASEYFFSAEHYIETDDNLHGLKLNGNRTKTYKASLRGKLKQNEKVENTQQRFLSFHVVEILERIPLEHDWDNPSWSTNEIKMIRPKFKCDCKQFYQIGWLCTRGLACLHLVDALDLQVMLRNLPARKPPGRPRKKDKMPRSGW</sequence>
<evidence type="ECO:0000313" key="3">
    <source>
        <dbReference type="EMBL" id="EEY53330.1"/>
    </source>
</evidence>
<gene>
    <name evidence="3" type="ORF">PITG_06974</name>
</gene>
<feature type="chain" id="PRO_5003012347" description="SWIM-type domain-containing protein" evidence="2">
    <location>
        <begin position="21"/>
        <end position="269"/>
    </location>
</feature>
<organism evidence="3 4">
    <name type="scientific">Phytophthora infestans (strain T30-4)</name>
    <name type="common">Potato late blight agent</name>
    <dbReference type="NCBI Taxonomy" id="403677"/>
    <lineage>
        <taxon>Eukaryota</taxon>
        <taxon>Sar</taxon>
        <taxon>Stramenopiles</taxon>
        <taxon>Oomycota</taxon>
        <taxon>Peronosporomycetes</taxon>
        <taxon>Peronosporales</taxon>
        <taxon>Peronosporaceae</taxon>
        <taxon>Phytophthora</taxon>
    </lineage>
</organism>
<accession>D0N6Y1</accession>
<dbReference type="RefSeq" id="XP_002904948.1">
    <property type="nucleotide sequence ID" value="XM_002904902.1"/>
</dbReference>
<dbReference type="AlphaFoldDB" id="D0N6Y1"/>
<reference evidence="4" key="1">
    <citation type="journal article" date="2009" name="Nature">
        <title>Genome sequence and analysis of the Irish potato famine pathogen Phytophthora infestans.</title>
        <authorList>
            <consortium name="The Broad Institute Genome Sequencing Platform"/>
            <person name="Haas B.J."/>
            <person name="Kamoun S."/>
            <person name="Zody M.C."/>
            <person name="Jiang R.H."/>
            <person name="Handsaker R.E."/>
            <person name="Cano L.M."/>
            <person name="Grabherr M."/>
            <person name="Kodira C.D."/>
            <person name="Raffaele S."/>
            <person name="Torto-Alalibo T."/>
            <person name="Bozkurt T.O."/>
            <person name="Ah-Fong A.M."/>
            <person name="Alvarado L."/>
            <person name="Anderson V.L."/>
            <person name="Armstrong M.R."/>
            <person name="Avrova A."/>
            <person name="Baxter L."/>
            <person name="Beynon J."/>
            <person name="Boevink P.C."/>
            <person name="Bollmann S.R."/>
            <person name="Bos J.I."/>
            <person name="Bulone V."/>
            <person name="Cai G."/>
            <person name="Cakir C."/>
            <person name="Carrington J.C."/>
            <person name="Chawner M."/>
            <person name="Conti L."/>
            <person name="Costanzo S."/>
            <person name="Ewan R."/>
            <person name="Fahlgren N."/>
            <person name="Fischbach M.A."/>
            <person name="Fugelstad J."/>
            <person name="Gilroy E.M."/>
            <person name="Gnerre S."/>
            <person name="Green P.J."/>
            <person name="Grenville-Briggs L.J."/>
            <person name="Griffith J."/>
            <person name="Grunwald N.J."/>
            <person name="Horn K."/>
            <person name="Horner N.R."/>
            <person name="Hu C.H."/>
            <person name="Huitema E."/>
            <person name="Jeong D.H."/>
            <person name="Jones A.M."/>
            <person name="Jones J.D."/>
            <person name="Jones R.W."/>
            <person name="Karlsson E.K."/>
            <person name="Kunjeti S.G."/>
            <person name="Lamour K."/>
            <person name="Liu Z."/>
            <person name="Ma L."/>
            <person name="Maclean D."/>
            <person name="Chibucos M.C."/>
            <person name="McDonald H."/>
            <person name="McWalters J."/>
            <person name="Meijer H.J."/>
            <person name="Morgan W."/>
            <person name="Morris P.F."/>
            <person name="Munro C.A."/>
            <person name="O'Neill K."/>
            <person name="Ospina-Giraldo M."/>
            <person name="Pinzon A."/>
            <person name="Pritchard L."/>
            <person name="Ramsahoye B."/>
            <person name="Ren Q."/>
            <person name="Restrepo S."/>
            <person name="Roy S."/>
            <person name="Sadanandom A."/>
            <person name="Savidor A."/>
            <person name="Schornack S."/>
            <person name="Schwartz D.C."/>
            <person name="Schumann U.D."/>
            <person name="Schwessinger B."/>
            <person name="Seyer L."/>
            <person name="Sharpe T."/>
            <person name="Silvar C."/>
            <person name="Song J."/>
            <person name="Studholme D.J."/>
            <person name="Sykes S."/>
            <person name="Thines M."/>
            <person name="van de Vondervoort P.J."/>
            <person name="Phuntumart V."/>
            <person name="Wawra S."/>
            <person name="Weide R."/>
            <person name="Win J."/>
            <person name="Young C."/>
            <person name="Zhou S."/>
            <person name="Fry W."/>
            <person name="Meyers B.C."/>
            <person name="van West P."/>
            <person name="Ristaino J."/>
            <person name="Govers F."/>
            <person name="Birch P.R."/>
            <person name="Whisson S.C."/>
            <person name="Judelson H.S."/>
            <person name="Nusbaum C."/>
        </authorList>
    </citation>
    <scope>NUCLEOTIDE SEQUENCE [LARGE SCALE GENOMIC DNA]</scope>
    <source>
        <strain evidence="4">T30-4</strain>
    </source>
</reference>
<dbReference type="KEGG" id="pif:PITG_06974"/>
<dbReference type="HOGENOM" id="CLU_1036118_0_0_1"/>
<feature type="signal peptide" evidence="2">
    <location>
        <begin position="1"/>
        <end position="20"/>
    </location>
</feature>
<feature type="compositionally biased region" description="Basic residues" evidence="1">
    <location>
        <begin position="254"/>
        <end position="263"/>
    </location>
</feature>
<evidence type="ECO:0000313" key="4">
    <source>
        <dbReference type="Proteomes" id="UP000006643"/>
    </source>
</evidence>
<evidence type="ECO:0000256" key="1">
    <source>
        <dbReference type="SAM" id="MobiDB-lite"/>
    </source>
</evidence>
<dbReference type="InParanoid" id="D0N6Y1"/>
<dbReference type="GeneID" id="9463782"/>
<dbReference type="VEuPathDB" id="FungiDB:PITG_06974"/>
<dbReference type="OMA" id="HEKEYAS"/>
<dbReference type="Proteomes" id="UP000006643">
    <property type="component" value="Unassembled WGS sequence"/>
</dbReference>
<proteinExistence type="predicted"/>
<keyword evidence="2" id="KW-0732">Signal</keyword>
<evidence type="ECO:0000256" key="2">
    <source>
        <dbReference type="SAM" id="SignalP"/>
    </source>
</evidence>
<name>D0N6Y1_PHYIT</name>